<accession>A0AA96GB27</accession>
<dbReference type="Gene3D" id="3.40.50.880">
    <property type="match status" value="1"/>
</dbReference>
<evidence type="ECO:0000313" key="3">
    <source>
        <dbReference type="Proteomes" id="UP001302719"/>
    </source>
</evidence>
<keyword evidence="3" id="KW-1185">Reference proteome</keyword>
<dbReference type="PANTHER" id="PTHR42695">
    <property type="entry name" value="GLUTAMINE AMIDOTRANSFERASE YLR126C-RELATED"/>
    <property type="match status" value="1"/>
</dbReference>
<dbReference type="InterPro" id="IPR044992">
    <property type="entry name" value="ChyE-like"/>
</dbReference>
<dbReference type="RefSeq" id="WP_312644443.1">
    <property type="nucleotide sequence ID" value="NZ_CP116967.1"/>
</dbReference>
<dbReference type="KEGG" id="nall:PP769_01730"/>
<dbReference type="AlphaFoldDB" id="A0AA96GB27"/>
<name>A0AA96GB27_9BACT</name>
<protein>
    <submittedName>
        <fullName evidence="2">Type 1 glutamine amidotransferase</fullName>
    </submittedName>
</protein>
<dbReference type="InterPro" id="IPR029062">
    <property type="entry name" value="Class_I_gatase-like"/>
</dbReference>
<dbReference type="Pfam" id="PF00117">
    <property type="entry name" value="GATase"/>
    <property type="match status" value="1"/>
</dbReference>
<evidence type="ECO:0000259" key="1">
    <source>
        <dbReference type="Pfam" id="PF00117"/>
    </source>
</evidence>
<dbReference type="InterPro" id="IPR017926">
    <property type="entry name" value="GATASE"/>
</dbReference>
<keyword evidence="2" id="KW-0315">Glutamine amidotransferase</keyword>
<dbReference type="PANTHER" id="PTHR42695:SF5">
    <property type="entry name" value="GLUTAMINE AMIDOTRANSFERASE YLR126C-RELATED"/>
    <property type="match status" value="1"/>
</dbReference>
<dbReference type="SUPFAM" id="SSF52317">
    <property type="entry name" value="Class I glutamine amidotransferase-like"/>
    <property type="match status" value="1"/>
</dbReference>
<dbReference type="GO" id="GO:0005829">
    <property type="term" value="C:cytosol"/>
    <property type="evidence" value="ECO:0007669"/>
    <property type="project" value="TreeGrafter"/>
</dbReference>
<dbReference type="EMBL" id="CP116967">
    <property type="protein sequence ID" value="WNM58508.1"/>
    <property type="molecule type" value="Genomic_DNA"/>
</dbReference>
<organism evidence="2 3">
    <name type="scientific">Candidatus Nitrospira allomarina</name>
    <dbReference type="NCBI Taxonomy" id="3020900"/>
    <lineage>
        <taxon>Bacteria</taxon>
        <taxon>Pseudomonadati</taxon>
        <taxon>Nitrospirota</taxon>
        <taxon>Nitrospiria</taxon>
        <taxon>Nitrospirales</taxon>
        <taxon>Nitrospiraceae</taxon>
        <taxon>Nitrospira</taxon>
    </lineage>
</organism>
<gene>
    <name evidence="2" type="ORF">PP769_01730</name>
</gene>
<proteinExistence type="predicted"/>
<dbReference type="CDD" id="cd01741">
    <property type="entry name" value="GATase1_1"/>
    <property type="match status" value="1"/>
</dbReference>
<sequence length="227" mass="24873">MKVALCLQHVLFEGPGVFRQALETRGYGVRNVIVPAEGLPADPGDFLLIMGGPMSVNDSDPWIEAERQFVKMALARDIPVLGICFGAQLLAKALGGSVAPGPKIEIGMGSVSLTDMGQIDPILRVMPQDFLVFQWHGEGITLPPGSTHLLTSADFPVQAFRMTDRTYGLLFHLELEEAGIEALCRECPQDVLRGGMTPASIQARSRPHLPRLHQLADRFMDHLVRIR</sequence>
<evidence type="ECO:0000313" key="2">
    <source>
        <dbReference type="EMBL" id="WNM58508.1"/>
    </source>
</evidence>
<reference evidence="2 3" key="1">
    <citation type="submission" date="2023-01" db="EMBL/GenBank/DDBJ databases">
        <title>Cultivation and genomic characterization of new, ubiquitous marine nitrite-oxidizing bacteria from the Nitrospirales.</title>
        <authorList>
            <person name="Mueller A.J."/>
            <person name="Daebeler A."/>
            <person name="Herbold C.W."/>
            <person name="Kirkegaard R.H."/>
            <person name="Daims H."/>
        </authorList>
    </citation>
    <scope>NUCLEOTIDE SEQUENCE [LARGE SCALE GENOMIC DNA]</scope>
    <source>
        <strain evidence="2 3">VA</strain>
    </source>
</reference>
<feature type="domain" description="Glutamine amidotransferase" evidence="1">
    <location>
        <begin position="41"/>
        <end position="175"/>
    </location>
</feature>
<dbReference type="Proteomes" id="UP001302719">
    <property type="component" value="Chromosome"/>
</dbReference>
<dbReference type="PROSITE" id="PS51273">
    <property type="entry name" value="GATASE_TYPE_1"/>
    <property type="match status" value="1"/>
</dbReference>